<dbReference type="CTD" id="400673"/>
<proteinExistence type="predicted"/>
<evidence type="ECO:0000256" key="2">
    <source>
        <dbReference type="SAM" id="MobiDB-lite"/>
    </source>
</evidence>
<dbReference type="RefSeq" id="XP_020022091.1">
    <property type="nucleotide sequence ID" value="XM_020166502.1"/>
</dbReference>
<dbReference type="AlphaFoldDB" id="A0A250XVH0"/>
<reference evidence="4" key="2">
    <citation type="submission" date="2023-09" db="UniProtKB">
        <authorList>
            <consortium name="Ensembl"/>
        </authorList>
    </citation>
    <scope>IDENTIFICATION</scope>
</reference>
<evidence type="ECO:0000313" key="3">
    <source>
        <dbReference type="EMBL" id="JAV35358.1"/>
    </source>
</evidence>
<keyword evidence="5" id="KW-1185">Reference proteome</keyword>
<feature type="coiled-coil region" evidence="1">
    <location>
        <begin position="9"/>
        <end position="50"/>
    </location>
</feature>
<evidence type="ECO:0000313" key="4">
    <source>
        <dbReference type="Ensembl" id="ENSCCNP00000026629.1"/>
    </source>
</evidence>
<reference evidence="3" key="1">
    <citation type="journal article" date="2017" name="G3 (Bethesda)">
        <title>De Novo Genome and Transcriptome Assembly of the Canadian Beaver (Castor canadensis).</title>
        <authorList>
            <person name="Lok S."/>
            <person name="Paton T.A."/>
            <person name="Wang Z."/>
            <person name="Kaur G."/>
            <person name="Walker S."/>
            <person name="Yuen R.K."/>
            <person name="Sung W.W."/>
            <person name="Whitney J."/>
            <person name="Buchanan J.A."/>
            <person name="Trost B."/>
            <person name="Singh N."/>
            <person name="Apresto B."/>
            <person name="Chen N."/>
            <person name="Coole M."/>
            <person name="Dawson T.J."/>
            <person name="Ho K.Y."/>
            <person name="Hu Z."/>
            <person name="Pullenayegum S."/>
            <person name="Samler K."/>
            <person name="Shipstone A."/>
            <person name="Tsoi F."/>
            <person name="Wang T."/>
            <person name="Pereira S.L."/>
            <person name="Rostami P."/>
            <person name="Ryan C.A."/>
            <person name="Tong A.H."/>
            <person name="Ng K."/>
            <person name="Sundaravadanam Y."/>
            <person name="Simpson J.T."/>
            <person name="Lim B.K."/>
            <person name="Engstrom M.D."/>
            <person name="Dutton C.J."/>
            <person name="Kerr K.C."/>
            <person name="Franke M."/>
            <person name="Rapley W."/>
            <person name="Wintle R.F."/>
            <person name="Scherer S.W."/>
        </authorList>
    </citation>
    <scope>NUCLEOTIDE SEQUENCE</scope>
    <source>
        <strain evidence="3">ROM106880</strain>
        <tissue evidence="3">Muscle</tissue>
    </source>
</reference>
<sequence length="165" mass="18102">MSTPPALQIREANAHLAAVHRRAAELEARLDAAERTVRAQAERLARHDQQLDELGRAKDREISALQEQLLTSEAMIHSLQAAVRQRDELIVQLQPRADLLRDICRSRPPLAALLAALTEAERLGPLPASDPDHLLPDGPGPPLVNDTEEEGDQKHLQPSVIGTTV</sequence>
<keyword evidence="1" id="KW-0175">Coiled coil</keyword>
<protein>
    <submittedName>
        <fullName evidence="3 6">Vimentin-type intermediate filament-associated coiled-coil protein</fullName>
    </submittedName>
</protein>
<reference evidence="6" key="3">
    <citation type="submission" date="2025-04" db="UniProtKB">
        <authorList>
            <consortium name="RefSeq"/>
        </authorList>
    </citation>
    <scope>IDENTIFICATION</scope>
    <source>
        <tissue evidence="6">Leukocyte</tissue>
    </source>
</reference>
<gene>
    <name evidence="3" type="primary">VMAC</name>
    <name evidence="4 6" type="synonym">Vmac</name>
</gene>
<dbReference type="KEGG" id="ccan:109688208"/>
<dbReference type="Proteomes" id="UP001732720">
    <property type="component" value="Chromosome 14"/>
</dbReference>
<dbReference type="OrthoDB" id="6413631at2759"/>
<evidence type="ECO:0000256" key="1">
    <source>
        <dbReference type="SAM" id="Coils"/>
    </source>
</evidence>
<evidence type="ECO:0000313" key="5">
    <source>
        <dbReference type="Proteomes" id="UP001732720"/>
    </source>
</evidence>
<dbReference type="EMBL" id="GFFV01004587">
    <property type="protein sequence ID" value="JAV35358.1"/>
    <property type="molecule type" value="Transcribed_RNA"/>
</dbReference>
<dbReference type="Ensembl" id="ENSCCNT00000033747.1">
    <property type="protein sequence ID" value="ENSCCNP00000026629.1"/>
    <property type="gene ID" value="ENSCCNG00000025829.1"/>
</dbReference>
<accession>A0A250XVH0</accession>
<name>A0A250XVH0_CASCN</name>
<organism evidence="3">
    <name type="scientific">Castor canadensis</name>
    <name type="common">American beaver</name>
    <dbReference type="NCBI Taxonomy" id="51338"/>
    <lineage>
        <taxon>Eukaryota</taxon>
        <taxon>Metazoa</taxon>
        <taxon>Chordata</taxon>
        <taxon>Craniata</taxon>
        <taxon>Vertebrata</taxon>
        <taxon>Euteleostomi</taxon>
        <taxon>Mammalia</taxon>
        <taxon>Eutheria</taxon>
        <taxon>Euarchontoglires</taxon>
        <taxon>Glires</taxon>
        <taxon>Rodentia</taxon>
        <taxon>Castorimorpha</taxon>
        <taxon>Castoridae</taxon>
        <taxon>Castor</taxon>
    </lineage>
</organism>
<evidence type="ECO:0000313" key="6">
    <source>
        <dbReference type="RefSeq" id="XP_020022091.1"/>
    </source>
</evidence>
<feature type="region of interest" description="Disordered" evidence="2">
    <location>
        <begin position="124"/>
        <end position="165"/>
    </location>
</feature>
<dbReference type="GeneID" id="109688208"/>